<dbReference type="AlphaFoldDB" id="M1M475"/>
<dbReference type="PATRIC" id="fig|1208922.3.peg.462"/>
<reference evidence="3 4" key="1">
    <citation type="journal article" date="2013" name="Genome Biol. Evol.">
        <title>Genome evolution and phylogenomic analysis of candidatus kinetoplastibacterium, the betaproteobacterial endosymbionts of strigomonas and angomonas.</title>
        <authorList>
            <person name="Alves J.M."/>
            <person name="Serrano M.G."/>
            <person name="Maia da Silva F."/>
            <person name="Voegtly L.J."/>
            <person name="Matveyev A.V."/>
            <person name="Teixeira M.M."/>
            <person name="Camargo E.P."/>
            <person name="Buck G.A."/>
        </authorList>
    </citation>
    <scope>NUCLEOTIDE SEQUENCE [LARGE SCALE GENOMIC DNA]</scope>
    <source>
        <strain evidence="3 4">TCC012E</strain>
    </source>
</reference>
<evidence type="ECO:0000313" key="3">
    <source>
        <dbReference type="EMBL" id="AGF49909.1"/>
    </source>
</evidence>
<dbReference type="Proteomes" id="UP000011563">
    <property type="component" value="Chromosome"/>
</dbReference>
<dbReference type="Gene3D" id="3.30.300.90">
    <property type="entry name" value="BolA-like"/>
    <property type="match status" value="1"/>
</dbReference>
<dbReference type="PANTHER" id="PTHR46229:SF2">
    <property type="entry name" value="BOLA-LIKE PROTEIN 1"/>
    <property type="match status" value="1"/>
</dbReference>
<dbReference type="RefSeq" id="WP_015238154.1">
    <property type="nucleotide sequence ID" value="NC_020285.1"/>
</dbReference>
<organism evidence="3 4">
    <name type="scientific">Candidatus Kinetoplastidibacterium blastocrithidiae TCC012E</name>
    <dbReference type="NCBI Taxonomy" id="1208922"/>
    <lineage>
        <taxon>Bacteria</taxon>
        <taxon>Pseudomonadati</taxon>
        <taxon>Pseudomonadota</taxon>
        <taxon>Betaproteobacteria</taxon>
        <taxon>Candidatus Kinetoplastidibacterium</taxon>
    </lineage>
</organism>
<dbReference type="EMBL" id="CP003807">
    <property type="protein sequence ID" value="AGF49909.1"/>
    <property type="molecule type" value="Genomic_DNA"/>
</dbReference>
<dbReference type="PIRSF" id="PIRSF003113">
    <property type="entry name" value="BolA"/>
    <property type="match status" value="1"/>
</dbReference>
<name>M1M475_9PROT</name>
<dbReference type="HOGENOM" id="CLU_109462_2_1_4"/>
<proteinExistence type="inferred from homology"/>
<dbReference type="SUPFAM" id="SSF82657">
    <property type="entry name" value="BolA-like"/>
    <property type="match status" value="1"/>
</dbReference>
<accession>M1M475</accession>
<dbReference type="InterPro" id="IPR036065">
    <property type="entry name" value="BolA-like_sf"/>
</dbReference>
<dbReference type="Pfam" id="PF01722">
    <property type="entry name" value="BolA"/>
    <property type="match status" value="1"/>
</dbReference>
<dbReference type="KEGG" id="kbt:BCUE_0752"/>
<dbReference type="InterPro" id="IPR050961">
    <property type="entry name" value="BolA/IbaG_stress_morph_reg"/>
</dbReference>
<sequence>MNNMKSDEIIKIIKDRVACIEPTYLDIKDDSRLHENHNSGAAGHYTITIISKRFINLSIIEQHKLVYKCLRDLIPFPIHALAIKTKI</sequence>
<keyword evidence="4" id="KW-1185">Reference proteome</keyword>
<evidence type="ECO:0000256" key="2">
    <source>
        <dbReference type="RuleBase" id="RU003860"/>
    </source>
</evidence>
<dbReference type="InterPro" id="IPR002634">
    <property type="entry name" value="BolA"/>
</dbReference>
<dbReference type="PANTHER" id="PTHR46229">
    <property type="entry name" value="BOLA TRANSCRIPTION REGULATOR"/>
    <property type="match status" value="1"/>
</dbReference>
<comment type="similarity">
    <text evidence="1 2">Belongs to the BolA/IbaG family.</text>
</comment>
<evidence type="ECO:0000256" key="1">
    <source>
        <dbReference type="ARBA" id="ARBA00005578"/>
    </source>
</evidence>
<protein>
    <submittedName>
        <fullName evidence="3">BolA protein</fullName>
    </submittedName>
</protein>
<gene>
    <name evidence="3" type="ORF">BCUE_0752</name>
</gene>
<evidence type="ECO:0000313" key="4">
    <source>
        <dbReference type="Proteomes" id="UP000011563"/>
    </source>
</evidence>